<evidence type="ECO:0000256" key="1">
    <source>
        <dbReference type="ARBA" id="ARBA00009199"/>
    </source>
</evidence>
<feature type="domain" description="Amidase" evidence="3">
    <location>
        <begin position="57"/>
        <end position="482"/>
    </location>
</feature>
<dbReference type="PROSITE" id="PS00571">
    <property type="entry name" value="AMIDASES"/>
    <property type="match status" value="1"/>
</dbReference>
<evidence type="ECO:0000259" key="3">
    <source>
        <dbReference type="Pfam" id="PF01425"/>
    </source>
</evidence>
<keyword evidence="2" id="KW-0732">Signal</keyword>
<dbReference type="InterPro" id="IPR023631">
    <property type="entry name" value="Amidase_dom"/>
</dbReference>
<dbReference type="PROSITE" id="PS51318">
    <property type="entry name" value="TAT"/>
    <property type="match status" value="1"/>
</dbReference>
<dbReference type="SUPFAM" id="SSF75304">
    <property type="entry name" value="Amidase signature (AS) enzymes"/>
    <property type="match status" value="1"/>
</dbReference>
<sequence>MSLTRRLFTKLSLATSSAFLLGIGSASAATFTDEELCYMTAEELIPLFKAQKLSPVDVLKAQITRYEAIGKKTNSVTYTHFDTAMAQAVESEKRYASGNPRALEGITVGIKDEHHDTGWIVTRGSVLLKDAKMDHADPIVTKLKEAGAILHIQTTVPEFYMSGVTYSKLWGVTRNPWNLKYAVGGSSGGSGGALAAGLCTIATGSDMGGSVRLPCAYNGLYGYKPPFGRVISQSTLCHFSGTGPMARSFDDMVTLQNVLSGQTPGFPATLPRKEMAHDYASIKGMRIANLGSMGLVPLSKEVAAEHAESIKKLESLGAIVEDIELQIDWSEMVNKFIGGVLAGPMGAPLAADAKRADEMTTYAAYFAKKAANPKLGSTQAADFELYVNETYAKIHAAVFAKGYDAAIMPSLATPHVPADYDLSKEGYVLEGNKMHKSFILALTVPWNVLNWCPVVNVPTGLSSQNMPMGMQIIGKPYADDTVFRIAHAWQNVDPNLYKANKLPDFRNN</sequence>
<gene>
    <name evidence="4" type="ORF">ACFSW8_12570</name>
</gene>
<dbReference type="InterPro" id="IPR000120">
    <property type="entry name" value="Amidase"/>
</dbReference>
<dbReference type="PANTHER" id="PTHR11895:SF7">
    <property type="entry name" value="GLUTAMYL-TRNA(GLN) AMIDOTRANSFERASE SUBUNIT A, MITOCHONDRIAL"/>
    <property type="match status" value="1"/>
</dbReference>
<reference evidence="5" key="1">
    <citation type="journal article" date="2019" name="Int. J. Syst. Evol. Microbiol.">
        <title>The Global Catalogue of Microorganisms (GCM) 10K type strain sequencing project: providing services to taxonomists for standard genome sequencing and annotation.</title>
        <authorList>
            <consortium name="The Broad Institute Genomics Platform"/>
            <consortium name="The Broad Institute Genome Sequencing Center for Infectious Disease"/>
            <person name="Wu L."/>
            <person name="Ma J."/>
        </authorList>
    </citation>
    <scope>NUCLEOTIDE SEQUENCE [LARGE SCALE GENOMIC DNA]</scope>
    <source>
        <strain evidence="5">CCUG 57942</strain>
    </source>
</reference>
<comment type="similarity">
    <text evidence="1">Belongs to the amidase family.</text>
</comment>
<dbReference type="EMBL" id="JBHUJB010000051">
    <property type="protein sequence ID" value="MFD2159735.1"/>
    <property type="molecule type" value="Genomic_DNA"/>
</dbReference>
<keyword evidence="5" id="KW-1185">Reference proteome</keyword>
<dbReference type="InterPro" id="IPR036928">
    <property type="entry name" value="AS_sf"/>
</dbReference>
<organism evidence="4 5">
    <name type="scientific">Rubritalea tangerina</name>
    <dbReference type="NCBI Taxonomy" id="430798"/>
    <lineage>
        <taxon>Bacteria</taxon>
        <taxon>Pseudomonadati</taxon>
        <taxon>Verrucomicrobiota</taxon>
        <taxon>Verrucomicrobiia</taxon>
        <taxon>Verrucomicrobiales</taxon>
        <taxon>Rubritaleaceae</taxon>
        <taxon>Rubritalea</taxon>
    </lineage>
</organism>
<feature type="signal peptide" evidence="2">
    <location>
        <begin position="1"/>
        <end position="28"/>
    </location>
</feature>
<evidence type="ECO:0000313" key="4">
    <source>
        <dbReference type="EMBL" id="MFD2159735.1"/>
    </source>
</evidence>
<dbReference type="Pfam" id="PF01425">
    <property type="entry name" value="Amidase"/>
    <property type="match status" value="1"/>
</dbReference>
<name>A0ABW4ZCJ7_9BACT</name>
<feature type="chain" id="PRO_5045615657" evidence="2">
    <location>
        <begin position="29"/>
        <end position="508"/>
    </location>
</feature>
<comment type="caution">
    <text evidence="4">The sequence shown here is derived from an EMBL/GenBank/DDBJ whole genome shotgun (WGS) entry which is preliminary data.</text>
</comment>
<dbReference type="Gene3D" id="3.90.1300.10">
    <property type="entry name" value="Amidase signature (AS) domain"/>
    <property type="match status" value="1"/>
</dbReference>
<evidence type="ECO:0000256" key="2">
    <source>
        <dbReference type="SAM" id="SignalP"/>
    </source>
</evidence>
<dbReference type="InterPro" id="IPR006311">
    <property type="entry name" value="TAT_signal"/>
</dbReference>
<dbReference type="RefSeq" id="WP_377089696.1">
    <property type="nucleotide sequence ID" value="NZ_JBHSJL010000014.1"/>
</dbReference>
<accession>A0ABW4ZCJ7</accession>
<dbReference type="InterPro" id="IPR020556">
    <property type="entry name" value="Amidase_CS"/>
</dbReference>
<dbReference type="Proteomes" id="UP001597389">
    <property type="component" value="Unassembled WGS sequence"/>
</dbReference>
<protein>
    <submittedName>
        <fullName evidence="4">Amidase</fullName>
    </submittedName>
</protein>
<proteinExistence type="inferred from homology"/>
<dbReference type="PANTHER" id="PTHR11895">
    <property type="entry name" value="TRANSAMIDASE"/>
    <property type="match status" value="1"/>
</dbReference>
<evidence type="ECO:0000313" key="5">
    <source>
        <dbReference type="Proteomes" id="UP001597389"/>
    </source>
</evidence>